<feature type="non-terminal residue" evidence="1">
    <location>
        <position position="73"/>
    </location>
</feature>
<evidence type="ECO:0000313" key="2">
    <source>
        <dbReference type="Proteomes" id="UP000886842"/>
    </source>
</evidence>
<organism evidence="1 2">
    <name type="scientific">Candidatus Avipropionibacterium avicola</name>
    <dbReference type="NCBI Taxonomy" id="2840701"/>
    <lineage>
        <taxon>Bacteria</taxon>
        <taxon>Bacillati</taxon>
        <taxon>Actinomycetota</taxon>
        <taxon>Actinomycetes</taxon>
        <taxon>Propionibacteriales</taxon>
        <taxon>Propionibacteriaceae</taxon>
        <taxon>Propionibacteriaceae incertae sedis</taxon>
        <taxon>Candidatus Avipropionibacterium</taxon>
    </lineage>
</organism>
<name>A0A9D1KM07_9ACTN</name>
<evidence type="ECO:0000313" key="1">
    <source>
        <dbReference type="EMBL" id="HIT75180.1"/>
    </source>
</evidence>
<gene>
    <name evidence="1" type="ORF">IAA98_06325</name>
</gene>
<protein>
    <submittedName>
        <fullName evidence="1">MMPL family transporter</fullName>
    </submittedName>
</protein>
<reference evidence="1" key="1">
    <citation type="submission" date="2020-10" db="EMBL/GenBank/DDBJ databases">
        <authorList>
            <person name="Gilroy R."/>
        </authorList>
    </citation>
    <scope>NUCLEOTIDE SEQUENCE</scope>
    <source>
        <strain evidence="1">ChiGjej1B1-24693</strain>
    </source>
</reference>
<sequence length="73" mass="7719">MRVLRVVVPALLILAWLVAAGIGGPYFGKVGEVSTNDQTTYLPASADATRVQERLSDFLGDDAVPAIVVFTAD</sequence>
<reference evidence="1" key="2">
    <citation type="journal article" date="2021" name="PeerJ">
        <title>Extensive microbial diversity within the chicken gut microbiome revealed by metagenomics and culture.</title>
        <authorList>
            <person name="Gilroy R."/>
            <person name="Ravi A."/>
            <person name="Getino M."/>
            <person name="Pursley I."/>
            <person name="Horton D.L."/>
            <person name="Alikhan N.F."/>
            <person name="Baker D."/>
            <person name="Gharbi K."/>
            <person name="Hall N."/>
            <person name="Watson M."/>
            <person name="Adriaenssens E.M."/>
            <person name="Foster-Nyarko E."/>
            <person name="Jarju S."/>
            <person name="Secka A."/>
            <person name="Antonio M."/>
            <person name="Oren A."/>
            <person name="Chaudhuri R.R."/>
            <person name="La Ragione R."/>
            <person name="Hildebrand F."/>
            <person name="Pallen M.J."/>
        </authorList>
    </citation>
    <scope>NUCLEOTIDE SEQUENCE</scope>
    <source>
        <strain evidence="1">ChiGjej1B1-24693</strain>
    </source>
</reference>
<dbReference type="EMBL" id="DVLP01000193">
    <property type="protein sequence ID" value="HIT75180.1"/>
    <property type="molecule type" value="Genomic_DNA"/>
</dbReference>
<proteinExistence type="predicted"/>
<dbReference type="AlphaFoldDB" id="A0A9D1KM07"/>
<accession>A0A9D1KM07</accession>
<dbReference type="Proteomes" id="UP000886842">
    <property type="component" value="Unassembled WGS sequence"/>
</dbReference>
<comment type="caution">
    <text evidence="1">The sequence shown here is derived from an EMBL/GenBank/DDBJ whole genome shotgun (WGS) entry which is preliminary data.</text>
</comment>